<dbReference type="Proteomes" id="UP000749040">
    <property type="component" value="Unassembled WGS sequence"/>
</dbReference>
<evidence type="ECO:0000313" key="3">
    <source>
        <dbReference type="Proteomes" id="UP000749040"/>
    </source>
</evidence>
<name>A0ABS2TPB2_9ACTN</name>
<evidence type="ECO:0000313" key="2">
    <source>
        <dbReference type="EMBL" id="MBM9505185.1"/>
    </source>
</evidence>
<dbReference type="EMBL" id="JADKYB010000005">
    <property type="protein sequence ID" value="MBM9505185.1"/>
    <property type="molecule type" value="Genomic_DNA"/>
</dbReference>
<gene>
    <name evidence="2" type="ORF">ITX44_11645</name>
</gene>
<dbReference type="RefSeq" id="WP_205357037.1">
    <property type="nucleotide sequence ID" value="NZ_JADKYB010000005.1"/>
</dbReference>
<accession>A0ABS2TPB2</accession>
<protein>
    <submittedName>
        <fullName evidence="2">Uncharacterized protein</fullName>
    </submittedName>
</protein>
<reference evidence="2 3" key="1">
    <citation type="submission" date="2021-01" db="EMBL/GenBank/DDBJ databases">
        <title>Streptomyces acididurans sp. nov., isolated from a peat swamp forest soil.</title>
        <authorList>
            <person name="Chantavorakit T."/>
            <person name="Duangmal K."/>
        </authorList>
    </citation>
    <scope>NUCLEOTIDE SEQUENCE [LARGE SCALE GENOMIC DNA]</scope>
    <source>
        <strain evidence="2 3">KK5PA1</strain>
    </source>
</reference>
<keyword evidence="3" id="KW-1185">Reference proteome</keyword>
<feature type="region of interest" description="Disordered" evidence="1">
    <location>
        <begin position="224"/>
        <end position="250"/>
    </location>
</feature>
<organism evidence="2 3">
    <name type="scientific">Actinacidiphila acididurans</name>
    <dbReference type="NCBI Taxonomy" id="2784346"/>
    <lineage>
        <taxon>Bacteria</taxon>
        <taxon>Bacillati</taxon>
        <taxon>Actinomycetota</taxon>
        <taxon>Actinomycetes</taxon>
        <taxon>Kitasatosporales</taxon>
        <taxon>Streptomycetaceae</taxon>
        <taxon>Actinacidiphila</taxon>
    </lineage>
</organism>
<proteinExistence type="predicted"/>
<evidence type="ECO:0000256" key="1">
    <source>
        <dbReference type="SAM" id="MobiDB-lite"/>
    </source>
</evidence>
<sequence length="268" mass="29092">MARDAGIEVGHETYAPLGEMGGASVLRLVGAGVDTPVRLRLETPLACAVAAVRLVPDQPDAQGVVVEPRVRVAARRVLDYPAVTAPVRYEVVWDVPPADTRFGMAGEEMLLARAHAVLEASGGERVVATRLLTRRWYDAIDPGLDPSMAGRAGAFWRLPAPVAEPLADFQRANAEAVPACGYCVLRWELDLLDRIDALQRAARVHGSPRVTALLGRWSAAPEQRTHRRPCDCRRQNPGRVLPPQTPEHELRRRLTAARARRAGGPGGV</sequence>
<comment type="caution">
    <text evidence="2">The sequence shown here is derived from an EMBL/GenBank/DDBJ whole genome shotgun (WGS) entry which is preliminary data.</text>
</comment>